<dbReference type="Pfam" id="PF00487">
    <property type="entry name" value="FA_desaturase"/>
    <property type="match status" value="1"/>
</dbReference>
<gene>
    <name evidence="3" type="ORF">UC8_47730</name>
</gene>
<dbReference type="OrthoDB" id="9792534at2"/>
<evidence type="ECO:0000313" key="3">
    <source>
        <dbReference type="EMBL" id="QEG42731.1"/>
    </source>
</evidence>
<reference evidence="3 4" key="1">
    <citation type="submission" date="2019-08" db="EMBL/GenBank/DDBJ databases">
        <title>Deep-cultivation of Planctomycetes and their phenomic and genomic characterization uncovers novel biology.</title>
        <authorList>
            <person name="Wiegand S."/>
            <person name="Jogler M."/>
            <person name="Boedeker C."/>
            <person name="Pinto D."/>
            <person name="Vollmers J."/>
            <person name="Rivas-Marin E."/>
            <person name="Kohn T."/>
            <person name="Peeters S.H."/>
            <person name="Heuer A."/>
            <person name="Rast P."/>
            <person name="Oberbeckmann S."/>
            <person name="Bunk B."/>
            <person name="Jeske O."/>
            <person name="Meyerdierks A."/>
            <person name="Storesund J.E."/>
            <person name="Kallscheuer N."/>
            <person name="Luecker S."/>
            <person name="Lage O.M."/>
            <person name="Pohl T."/>
            <person name="Merkel B.J."/>
            <person name="Hornburger P."/>
            <person name="Mueller R.-W."/>
            <person name="Bruemmer F."/>
            <person name="Labrenz M."/>
            <person name="Spormann A.M."/>
            <person name="Op den Camp H."/>
            <person name="Overmann J."/>
            <person name="Amann R."/>
            <person name="Jetten M.S.M."/>
            <person name="Mascher T."/>
            <person name="Medema M.H."/>
            <person name="Devos D.P."/>
            <person name="Kaster A.-K."/>
            <person name="Ovreas L."/>
            <person name="Rohde M."/>
            <person name="Galperin M.Y."/>
            <person name="Jogler C."/>
        </authorList>
    </citation>
    <scope>NUCLEOTIDE SEQUENCE [LARGE SCALE GENOMIC DNA]</scope>
    <source>
        <strain evidence="3 4">UC8</strain>
    </source>
</reference>
<keyword evidence="4" id="KW-1185">Reference proteome</keyword>
<keyword evidence="1" id="KW-1133">Transmembrane helix</keyword>
<name>A0A5B9R7N5_9BACT</name>
<sequence length="352" mass="40621">MNKSPRPNYLRQANRIVADLQQPNPWIYWIDFLASMTLGYGAAMMFFNAPWWSIEQTVCFLIAGFALYRLGSFIHEIVHFRSHEMRAFRIAWDLLAGIAMLTPSFFYENHRDHHNARHYGTEHDGEYLPLGNGALRDVVLFLMQVFVQPILVVLRFLLAPLTFLHPRLRQWTLRHASSFVIDFRYQRPVSGHSPLYHNLLDLACSMRAWGIFVALLLGVTDWTRLPQLYMLATFVLGVNYFRTLSAHRYLSGGQRLTHEQQLLDSTTVTGVPLWTELVCPLGMRYHALHHLFPRLPYHNLGIAHRRLMAQLPAGSPYHETVYPTCFAAIAELLRHVRGQEDMPQRGESGATA</sequence>
<dbReference type="GO" id="GO:0006629">
    <property type="term" value="P:lipid metabolic process"/>
    <property type="evidence" value="ECO:0007669"/>
    <property type="project" value="InterPro"/>
</dbReference>
<evidence type="ECO:0000313" key="4">
    <source>
        <dbReference type="Proteomes" id="UP000325286"/>
    </source>
</evidence>
<keyword evidence="1" id="KW-0472">Membrane</keyword>
<keyword evidence="1" id="KW-0812">Transmembrane</keyword>
<feature type="transmembrane region" description="Helical" evidence="1">
    <location>
        <begin position="90"/>
        <end position="107"/>
    </location>
</feature>
<feature type="transmembrane region" description="Helical" evidence="1">
    <location>
        <begin position="138"/>
        <end position="164"/>
    </location>
</feature>
<proteinExistence type="predicted"/>
<dbReference type="KEGG" id="rul:UC8_47730"/>
<accession>A0A5B9R7N5</accession>
<dbReference type="EMBL" id="CP042914">
    <property type="protein sequence ID" value="QEG42731.1"/>
    <property type="molecule type" value="Genomic_DNA"/>
</dbReference>
<dbReference type="RefSeq" id="WP_068137795.1">
    <property type="nucleotide sequence ID" value="NZ_CP042914.1"/>
</dbReference>
<dbReference type="InterPro" id="IPR005804">
    <property type="entry name" value="FA_desaturase_dom"/>
</dbReference>
<dbReference type="Proteomes" id="UP000325286">
    <property type="component" value="Chromosome"/>
</dbReference>
<dbReference type="AlphaFoldDB" id="A0A5B9R7N5"/>
<protein>
    <submittedName>
        <fullName evidence="3">Fatty acid desaturase</fullName>
    </submittedName>
</protein>
<feature type="domain" description="Fatty acid desaturase" evidence="2">
    <location>
        <begin position="58"/>
        <end position="319"/>
    </location>
</feature>
<evidence type="ECO:0000256" key="1">
    <source>
        <dbReference type="SAM" id="Phobius"/>
    </source>
</evidence>
<feature type="transmembrane region" description="Helical" evidence="1">
    <location>
        <begin position="26"/>
        <end position="47"/>
    </location>
</feature>
<feature type="transmembrane region" description="Helical" evidence="1">
    <location>
        <begin position="53"/>
        <end position="70"/>
    </location>
</feature>
<evidence type="ECO:0000259" key="2">
    <source>
        <dbReference type="Pfam" id="PF00487"/>
    </source>
</evidence>
<organism evidence="3 4">
    <name type="scientific">Roseimaritima ulvae</name>
    <dbReference type="NCBI Taxonomy" id="980254"/>
    <lineage>
        <taxon>Bacteria</taxon>
        <taxon>Pseudomonadati</taxon>
        <taxon>Planctomycetota</taxon>
        <taxon>Planctomycetia</taxon>
        <taxon>Pirellulales</taxon>
        <taxon>Pirellulaceae</taxon>
        <taxon>Roseimaritima</taxon>
    </lineage>
</organism>